<keyword evidence="10" id="KW-1185">Reference proteome</keyword>
<dbReference type="Proteomes" id="UP000321250">
    <property type="component" value="Unassembled WGS sequence"/>
</dbReference>
<keyword evidence="9" id="KW-0675">Receptor</keyword>
<evidence type="ECO:0000256" key="4">
    <source>
        <dbReference type="RuleBase" id="RU003357"/>
    </source>
</evidence>
<dbReference type="InterPro" id="IPR012910">
    <property type="entry name" value="Plug_dom"/>
</dbReference>
<dbReference type="GO" id="GO:0009279">
    <property type="term" value="C:cell outer membrane"/>
    <property type="evidence" value="ECO:0007669"/>
    <property type="project" value="UniProtKB-SubCell"/>
</dbReference>
<keyword evidence="6" id="KW-0732">Signal</keyword>
<evidence type="ECO:0000256" key="1">
    <source>
        <dbReference type="ARBA" id="ARBA00004442"/>
    </source>
</evidence>
<dbReference type="InterPro" id="IPR000531">
    <property type="entry name" value="Beta-barrel_TonB"/>
</dbReference>
<feature type="domain" description="TonB-dependent receptor-like beta-barrel" evidence="7">
    <location>
        <begin position="511"/>
        <end position="981"/>
    </location>
</feature>
<feature type="compositionally biased region" description="Low complexity" evidence="5">
    <location>
        <begin position="59"/>
        <end position="74"/>
    </location>
</feature>
<dbReference type="OrthoDB" id="5476657at2"/>
<evidence type="ECO:0000256" key="3">
    <source>
        <dbReference type="ARBA" id="ARBA00023237"/>
    </source>
</evidence>
<keyword evidence="2 4" id="KW-0472">Membrane</keyword>
<keyword evidence="3" id="KW-0998">Cell outer membrane</keyword>
<dbReference type="CDD" id="cd01347">
    <property type="entry name" value="ligand_gated_channel"/>
    <property type="match status" value="1"/>
</dbReference>
<name>A0A5C6UK59_9SPHN</name>
<dbReference type="Gene3D" id="2.40.170.20">
    <property type="entry name" value="TonB-dependent receptor, beta-barrel domain"/>
    <property type="match status" value="1"/>
</dbReference>
<dbReference type="InterPro" id="IPR037066">
    <property type="entry name" value="Plug_dom_sf"/>
</dbReference>
<protein>
    <submittedName>
        <fullName evidence="9">TonB-dependent receptor</fullName>
    </submittedName>
</protein>
<feature type="compositionally biased region" description="Pro residues" evidence="5">
    <location>
        <begin position="49"/>
        <end position="58"/>
    </location>
</feature>
<dbReference type="InterPro" id="IPR010104">
    <property type="entry name" value="TonB_rcpt_bac"/>
</dbReference>
<dbReference type="PANTHER" id="PTHR40980">
    <property type="entry name" value="PLUG DOMAIN-CONTAINING PROTEIN"/>
    <property type="match status" value="1"/>
</dbReference>
<dbReference type="NCBIfam" id="TIGR01782">
    <property type="entry name" value="TonB-Xanth-Caul"/>
    <property type="match status" value="1"/>
</dbReference>
<dbReference type="Gene3D" id="2.170.130.10">
    <property type="entry name" value="TonB-dependent receptor, plug domain"/>
    <property type="match status" value="1"/>
</dbReference>
<comment type="subcellular location">
    <subcellularLocation>
        <location evidence="1 4">Cell outer membrane</location>
    </subcellularLocation>
</comment>
<evidence type="ECO:0000256" key="5">
    <source>
        <dbReference type="SAM" id="MobiDB-lite"/>
    </source>
</evidence>
<dbReference type="AlphaFoldDB" id="A0A5C6UK59"/>
<reference evidence="9 10" key="1">
    <citation type="journal article" date="2013" name="Antonie Van Leeuwenhoek">
        <title>Sphingomonas ginsenosidivorax sp. nov., with the ability to transform ginsenosides.</title>
        <authorList>
            <person name="Jin X.F."/>
            <person name="Kim J.K."/>
            <person name="Liu Q.M."/>
            <person name="Kang M.S."/>
            <person name="He D."/>
            <person name="Jin F.X."/>
            <person name="Kim S.C."/>
            <person name="Im W.T."/>
        </authorList>
    </citation>
    <scope>NUCLEOTIDE SEQUENCE [LARGE SCALE GENOMIC DNA]</scope>
    <source>
        <strain evidence="9 10">KHI67</strain>
    </source>
</reference>
<dbReference type="EMBL" id="VOQR01000001">
    <property type="protein sequence ID" value="TXC72611.1"/>
    <property type="molecule type" value="Genomic_DNA"/>
</dbReference>
<feature type="region of interest" description="Disordered" evidence="5">
    <location>
        <begin position="31"/>
        <end position="79"/>
    </location>
</feature>
<evidence type="ECO:0000259" key="7">
    <source>
        <dbReference type="Pfam" id="PF00593"/>
    </source>
</evidence>
<evidence type="ECO:0000313" key="10">
    <source>
        <dbReference type="Proteomes" id="UP000321250"/>
    </source>
</evidence>
<dbReference type="PROSITE" id="PS51257">
    <property type="entry name" value="PROKAR_LIPOPROTEIN"/>
    <property type="match status" value="1"/>
</dbReference>
<feature type="domain" description="TonB-dependent receptor plug" evidence="8">
    <location>
        <begin position="100"/>
        <end position="213"/>
    </location>
</feature>
<comment type="similarity">
    <text evidence="4">Belongs to the TonB-dependent receptor family.</text>
</comment>
<keyword evidence="4" id="KW-0798">TonB box</keyword>
<proteinExistence type="inferred from homology"/>
<comment type="caution">
    <text evidence="9">The sequence shown here is derived from an EMBL/GenBank/DDBJ whole genome shotgun (WGS) entry which is preliminary data.</text>
</comment>
<organism evidence="9 10">
    <name type="scientific">Sphingomonas ginsenosidivorax</name>
    <dbReference type="NCBI Taxonomy" id="862135"/>
    <lineage>
        <taxon>Bacteria</taxon>
        <taxon>Pseudomonadati</taxon>
        <taxon>Pseudomonadota</taxon>
        <taxon>Alphaproteobacteria</taxon>
        <taxon>Sphingomonadales</taxon>
        <taxon>Sphingomonadaceae</taxon>
        <taxon>Sphingomonas</taxon>
    </lineage>
</organism>
<sequence>MNHTHIRASIRSSTSLAALALTACGPQALAQTAPIPPAPTQPAATQPAPTQPAAPQPADPQTDAVPAAAPDATPVAGPEGEADIVVTGFRASLDSALNAKRRETAAIDSIVAEDIGKFPDSNLAESMQRIPGVALARGDGGEGKNISVRGLGAGFTRVRINGMEGTAQTGASDIYGAQNSGRSFDFNVFPTEIFNALAVRKTPSADVEEGSLGATVDLTAPKPLGQSKDFVISATVKGLWNEVSKDVNPRGSLLIAKKFGDGRWGILGSLAYQERNIREVGYSAVDILSANTNGGFCSPIGVTPSVPAVGSKGATATQCYPGNPRTGSIAAYNAVQAARRPDLPNTPGSGAFFPRIPRYLNSEQKQQRIGGTATLQFQPDEKTDISVDLLYSRFHVVRNDNYIEAISFGRSGSNNGMPNTSIKDITLSPLGSVQSASYDGVDIRSEGLRDNFVSTFKQANINFKHDFSDALTVTTLFGMNKSRLQTKQRFQYFMDAIDKPFTFAYNGNTTPDLGFGFDVANPANFNYAPGLADGTVLGGFSFQGAPRYNQTTGLTGETNLDWKVADFFTVKTGAQYRRANFTTLGTGYFTSDITTKSLPAGVTLASLSMQIEGVNDLWGHSAPASWASLDPTKMISTLGLDTARTCGISCGTGLSRVLEEEKSGYLMGTFDLEDRLPVGIRGDFGVRYVHTDQASSAIIPSPLATSPTGVTGQFNSANRSYDNWLPSGNLVIEPVKSLLLRFSASKVIARPELASLTPSVTINPVTRSGSLQNPNLKPISAKTFDAAAEWYFAPGSLLSVAYFHKNVDTFVQNVPQTVAFNTLGLPEALLAGSNTAATELFVISQPANTPGGKLNGVEVNAQIPFTFLSSPFLRNFGVLANYTHVTSNITYITATANGAVTATTQADLLGLSKNTASGTAYYEDKKFSLRGTVNYRDPFLRGVPASPGSDLQVNDKTMYVDASASYALTDNIKLLVEGTNLTDEQNRIYTDSKRQDTLFQTRIGRTFTIGANLQF</sequence>
<feature type="signal peptide" evidence="6">
    <location>
        <begin position="1"/>
        <end position="30"/>
    </location>
</feature>
<evidence type="ECO:0000256" key="6">
    <source>
        <dbReference type="SAM" id="SignalP"/>
    </source>
</evidence>
<dbReference type="RefSeq" id="WP_147083883.1">
    <property type="nucleotide sequence ID" value="NZ_VOQR01000001.1"/>
</dbReference>
<evidence type="ECO:0000256" key="2">
    <source>
        <dbReference type="ARBA" id="ARBA00023136"/>
    </source>
</evidence>
<dbReference type="Pfam" id="PF00593">
    <property type="entry name" value="TonB_dep_Rec_b-barrel"/>
    <property type="match status" value="1"/>
</dbReference>
<evidence type="ECO:0000313" key="9">
    <source>
        <dbReference type="EMBL" id="TXC72611.1"/>
    </source>
</evidence>
<gene>
    <name evidence="9" type="ORF">FSB78_17885</name>
</gene>
<dbReference type="PANTHER" id="PTHR40980:SF3">
    <property type="entry name" value="TONB-DEPENDENT RECEPTOR-LIKE BETA-BARREL DOMAIN-CONTAINING PROTEIN"/>
    <property type="match status" value="1"/>
</dbReference>
<dbReference type="SUPFAM" id="SSF56935">
    <property type="entry name" value="Porins"/>
    <property type="match status" value="1"/>
</dbReference>
<dbReference type="InterPro" id="IPR036942">
    <property type="entry name" value="Beta-barrel_TonB_sf"/>
</dbReference>
<dbReference type="Pfam" id="PF07715">
    <property type="entry name" value="Plug"/>
    <property type="match status" value="1"/>
</dbReference>
<feature type="chain" id="PRO_5023134077" evidence="6">
    <location>
        <begin position="31"/>
        <end position="1015"/>
    </location>
</feature>
<evidence type="ECO:0000259" key="8">
    <source>
        <dbReference type="Pfam" id="PF07715"/>
    </source>
</evidence>
<accession>A0A5C6UK59</accession>